<organism evidence="1 2">
    <name type="scientific">Acinetobacter baumannii</name>
    <dbReference type="NCBI Taxonomy" id="470"/>
    <lineage>
        <taxon>Bacteria</taxon>
        <taxon>Pseudomonadati</taxon>
        <taxon>Pseudomonadota</taxon>
        <taxon>Gammaproteobacteria</taxon>
        <taxon>Moraxellales</taxon>
        <taxon>Moraxellaceae</taxon>
        <taxon>Acinetobacter</taxon>
        <taxon>Acinetobacter calcoaceticus/baumannii complex</taxon>
    </lineage>
</organism>
<dbReference type="AlphaFoldDB" id="A0A6I4HGM1"/>
<proteinExistence type="predicted"/>
<dbReference type="RefSeq" id="WP_002370821.1">
    <property type="nucleotide sequence ID" value="NZ_WPIP01000013.1"/>
</dbReference>
<evidence type="ECO:0000313" key="2">
    <source>
        <dbReference type="Proteomes" id="UP000439424"/>
    </source>
</evidence>
<dbReference type="Proteomes" id="UP000439424">
    <property type="component" value="Unassembled WGS sequence"/>
</dbReference>
<evidence type="ECO:0000313" key="1">
    <source>
        <dbReference type="EMBL" id="MVM90491.1"/>
    </source>
</evidence>
<gene>
    <name evidence="1" type="ORF">GNY86_03060</name>
</gene>
<dbReference type="EMBL" id="WPIP01000013">
    <property type="protein sequence ID" value="MVM90491.1"/>
    <property type="molecule type" value="Genomic_DNA"/>
</dbReference>
<sequence>MAIQFYLEVEGKRHILPVNPGEIKLTTGSNNTVTEVVKLGDINSFGGRSLVETSFKSIFPKNTKASYINPNSKKQTPQNWVKVFEDAKNKNQRVRLIVTDCGINILTAIEKFEWGYLDASEDIEYSIELKEYRNHAAKYVKTVKKKVSPTPRPKPPNNKPITPGCEVIVNGQLHRDSWGAGPGVIEQNARRIVNFINPGKQCPYHVTLLDGGWRGWVTPGSVRRV</sequence>
<name>A0A6I4HGM1_ACIBA</name>
<accession>A0A6I4HGM1</accession>
<protein>
    <submittedName>
        <fullName evidence="1">Uncharacterized protein</fullName>
    </submittedName>
</protein>
<comment type="caution">
    <text evidence="1">The sequence shown here is derived from an EMBL/GenBank/DDBJ whole genome shotgun (WGS) entry which is preliminary data.</text>
</comment>
<reference evidence="1 2" key="1">
    <citation type="submission" date="2019-11" db="EMBL/GenBank/DDBJ databases">
        <title>Multidrug-resistant Acinetobacter baumannii moving toward extensively drug-resistant over fifteen years in South of Brazil.</title>
        <authorList>
            <person name="Fedrigo N.H."/>
            <person name="Cerdeira L."/>
            <person name="Fuga B."/>
            <person name="Marini P.V.B."/>
            <person name="Shinohara D.R."/>
            <person name="Carrara-Marroni F.E."/>
            <person name="Lincopan N."/>
            <person name="Tognim M.C.B."/>
        </authorList>
    </citation>
    <scope>NUCLEOTIDE SEQUENCE [LARGE SCALE GENOMIC DNA]</scope>
    <source>
        <strain evidence="1 2">Ac576</strain>
    </source>
</reference>